<dbReference type="Pfam" id="PF00353">
    <property type="entry name" value="HemolysinCabind"/>
    <property type="match status" value="3"/>
</dbReference>
<dbReference type="PROSITE" id="PS00330">
    <property type="entry name" value="HEMOLYSIN_CALCIUM"/>
    <property type="match status" value="2"/>
</dbReference>
<gene>
    <name evidence="6" type="ORF">CXK92_19770</name>
</gene>
<dbReference type="NCBIfam" id="TIGR03661">
    <property type="entry name" value="T1SS_VCA0849"/>
    <property type="match status" value="1"/>
</dbReference>
<dbReference type="SUPFAM" id="SSF51120">
    <property type="entry name" value="beta-Roll"/>
    <property type="match status" value="1"/>
</dbReference>
<dbReference type="Gene3D" id="2.60.40.3440">
    <property type="match status" value="1"/>
</dbReference>
<sequence length="1147" mass="117035">MTVTITGTNDAAVIAGDVAQTAAETNAPLTLNGTLTSTDVDNTDNSFTAATIVRDNGTFTLTANGQWTFVASSAFNELNVGQQVQESFEVTSIDGTPATVTVTITGTNDAPIAQDDSFQTAEDTPLSLDSADLLGNDGDPDGDALSLVNVQNAVNGTVELANGNVVFTPTANYSGPASFEYTVSDGNGGTATATAILSIGAVADAPVLTTAPTSAPQPTGLLLQTWNQLSGLSGTGSGANPSTLKATIDAAGSPASSSTLTDANVGSVAAGVANKLSGLIYLEAGKTYTFSGVGDDSVAVVIGGTNVANATWGGSSGSFSGNFTPASSGYYTLAIYQHNQSGAGNLDVNLRVNGGPVEDLSTANVELYQNSTDLLANGLRLSELSYDASGSAYYQSYDYNEGAQGSTILLSRLTAELVDRDGSESLSLEVSDIPAGVRLSDGTHTFTANGDVSKVDISQWNLGTLTVTPPTGYSGKFELTINATATEKSNGDAASTALTLPITVHPTNTLQIGADGNSNADNIINGGNGNDVLLGDTGGTLTTIQPATNYNVALLVDVSGSMSTARMTLMKEALRAFTSQLAEHDGKVNITLISFATGATQVLAISDFDSAAEVSQLHAAINGLNASGNTNYEAAFNSATTWLQGQPSVGYQNLTYFLTDGDPTAYVDASGANRTASSTTATVFENSLEGFAPLSAISQVHAIGIGSDINQTYLKFFDNTSGTGLASGAVSFGNTTETTSLATFSSGDTGVLGSSNNWTGGTITGGTLRVTGSSAGTTATSSEFAITADGATLRFSVATTNWVSNGSQSSRDSFSWAVQKQAIDANGAISWTSVSTGSSTGNITSSSLSSGTYRLVYTVKDNSSNGSTATALIDDIALTATVPISYTAPVGSVDIVNSAADLQAALNGGSSSNSLVSIGNDTVNGGAGHDIIFGDVINTDKLPWAENNLIKPDNLPNGSGVAALEKFLDMKNGVEPTDADLYGYIRAHHEQFNVADDTRGGNDILNGGAGNDILYGQGGNDILIGGEGNDILYGGTGADTFVWKAGDIGNDVIKDFNASEGDRIDLRDLLQGENDGNILNYLRIDTATSTLQISTTGVLNDSGSNADVTIKLENSGSAVNLSSYGSTSADIINALVGQHDLIKIDHT</sequence>
<evidence type="ECO:0000313" key="7">
    <source>
        <dbReference type="Proteomes" id="UP000235925"/>
    </source>
</evidence>
<dbReference type="InterPro" id="IPR019960">
    <property type="entry name" value="T1SS_VCA0849"/>
</dbReference>
<dbReference type="SUPFAM" id="SSF53300">
    <property type="entry name" value="vWA-like"/>
    <property type="match status" value="1"/>
</dbReference>
<evidence type="ECO:0000259" key="5">
    <source>
        <dbReference type="PROSITE" id="PS51820"/>
    </source>
</evidence>
<dbReference type="InterPro" id="IPR011049">
    <property type="entry name" value="Serralysin-like_metalloprot_C"/>
</dbReference>
<accession>A0A2N8RXP4</accession>
<dbReference type="InterPro" id="IPR036465">
    <property type="entry name" value="vWFA_dom_sf"/>
</dbReference>
<dbReference type="EMBL" id="POUN01000006">
    <property type="protein sequence ID" value="PNF79148.1"/>
    <property type="molecule type" value="Genomic_DNA"/>
</dbReference>
<name>A0A2N8RXP4_STUST</name>
<dbReference type="NCBIfam" id="NF012211">
    <property type="entry name" value="tand_rpt_95"/>
    <property type="match status" value="1"/>
</dbReference>
<dbReference type="PROSITE" id="PS50234">
    <property type="entry name" value="VWFA"/>
    <property type="match status" value="1"/>
</dbReference>
<dbReference type="InterPro" id="IPR040853">
    <property type="entry name" value="RapA2_cadherin-like"/>
</dbReference>
<proteinExistence type="predicted"/>
<keyword evidence="2" id="KW-0964">Secreted</keyword>
<reference evidence="6 7" key="1">
    <citation type="submission" date="2018-01" db="EMBL/GenBank/DDBJ databases">
        <title>Denitrification phenotypes of diverse strains of Pseudomonas stutzeri.</title>
        <authorList>
            <person name="Milligan D.A."/>
            <person name="Bergaust L."/>
            <person name="Bakken L.R."/>
            <person name="Frostegard A."/>
        </authorList>
    </citation>
    <scope>NUCLEOTIDE SEQUENCE [LARGE SCALE GENOMIC DNA]</scope>
    <source>
        <strain evidence="6 7">KC</strain>
    </source>
</reference>
<comment type="caution">
    <text evidence="6">The sequence shown here is derived from an EMBL/GenBank/DDBJ whole genome shotgun (WGS) entry which is preliminary data.</text>
</comment>
<dbReference type="InterPro" id="IPR013783">
    <property type="entry name" value="Ig-like_fold"/>
</dbReference>
<evidence type="ECO:0008006" key="8">
    <source>
        <dbReference type="Google" id="ProtNLM"/>
    </source>
</evidence>
<dbReference type="Gene3D" id="2.60.40.10">
    <property type="entry name" value="Immunoglobulins"/>
    <property type="match status" value="1"/>
</dbReference>
<dbReference type="NCBIfam" id="TIGR01965">
    <property type="entry name" value="VCBS_repeat"/>
    <property type="match status" value="1"/>
</dbReference>
<protein>
    <recommendedName>
        <fullName evidence="8">VWFA domain-containing protein</fullName>
    </recommendedName>
</protein>
<dbReference type="SMART" id="SM00327">
    <property type="entry name" value="VWA"/>
    <property type="match status" value="1"/>
</dbReference>
<dbReference type="InterPro" id="IPR041690">
    <property type="entry name" value="Cadherin_5"/>
</dbReference>
<evidence type="ECO:0000259" key="4">
    <source>
        <dbReference type="PROSITE" id="PS50234"/>
    </source>
</evidence>
<dbReference type="InterPro" id="IPR001343">
    <property type="entry name" value="Hemolysn_Ca-bd"/>
</dbReference>
<dbReference type="Pfam" id="PF17892">
    <property type="entry name" value="Cadherin_5"/>
    <property type="match status" value="1"/>
</dbReference>
<dbReference type="Proteomes" id="UP000235925">
    <property type="component" value="Unassembled WGS sequence"/>
</dbReference>
<dbReference type="GO" id="GO:0005576">
    <property type="term" value="C:extracellular region"/>
    <property type="evidence" value="ECO:0007669"/>
    <property type="project" value="UniProtKB-SubCell"/>
</dbReference>
<dbReference type="InterPro" id="IPR010221">
    <property type="entry name" value="VCBS_dom"/>
</dbReference>
<dbReference type="InterPro" id="IPR037524">
    <property type="entry name" value="PA14/GLEYA"/>
</dbReference>
<dbReference type="Gene3D" id="3.40.50.410">
    <property type="entry name" value="von Willebrand factor, type A domain"/>
    <property type="match status" value="1"/>
</dbReference>
<dbReference type="InterPro" id="IPR018511">
    <property type="entry name" value="Hemolysin-typ_Ca-bd_CS"/>
</dbReference>
<organism evidence="6 7">
    <name type="scientific">Stutzerimonas stutzeri</name>
    <name type="common">Pseudomonas stutzeri</name>
    <dbReference type="NCBI Taxonomy" id="316"/>
    <lineage>
        <taxon>Bacteria</taxon>
        <taxon>Pseudomonadati</taxon>
        <taxon>Pseudomonadota</taxon>
        <taxon>Gammaproteobacteria</taxon>
        <taxon>Pseudomonadales</taxon>
        <taxon>Pseudomonadaceae</taxon>
        <taxon>Stutzerimonas</taxon>
    </lineage>
</organism>
<dbReference type="InterPro" id="IPR050557">
    <property type="entry name" value="RTX_toxin/Mannuronan_C5-epim"/>
</dbReference>
<feature type="domain" description="VWFA" evidence="4">
    <location>
        <begin position="551"/>
        <end position="715"/>
    </location>
</feature>
<dbReference type="PANTHER" id="PTHR38340:SF1">
    <property type="entry name" value="S-LAYER PROTEIN"/>
    <property type="match status" value="1"/>
</dbReference>
<dbReference type="InterPro" id="IPR002035">
    <property type="entry name" value="VWF_A"/>
</dbReference>
<dbReference type="CDD" id="cd00198">
    <property type="entry name" value="vWFA"/>
    <property type="match status" value="1"/>
</dbReference>
<evidence type="ECO:0000256" key="3">
    <source>
        <dbReference type="ARBA" id="ARBA00022837"/>
    </source>
</evidence>
<dbReference type="PANTHER" id="PTHR38340">
    <property type="entry name" value="S-LAYER PROTEIN"/>
    <property type="match status" value="1"/>
</dbReference>
<dbReference type="PRINTS" id="PR00313">
    <property type="entry name" value="CABNDNGRPT"/>
</dbReference>
<dbReference type="Gene3D" id="2.150.10.10">
    <property type="entry name" value="Serralysin-like metalloprotease, C-terminal"/>
    <property type="match status" value="1"/>
</dbReference>
<keyword evidence="3" id="KW-0106">Calcium</keyword>
<feature type="domain" description="PA14" evidence="5">
    <location>
        <begin position="216"/>
        <end position="364"/>
    </location>
</feature>
<dbReference type="GO" id="GO:0005509">
    <property type="term" value="F:calcium ion binding"/>
    <property type="evidence" value="ECO:0007669"/>
    <property type="project" value="InterPro"/>
</dbReference>
<evidence type="ECO:0000256" key="1">
    <source>
        <dbReference type="ARBA" id="ARBA00004613"/>
    </source>
</evidence>
<dbReference type="Pfam" id="PF17803">
    <property type="entry name" value="Cadherin_4"/>
    <property type="match status" value="1"/>
</dbReference>
<comment type="subcellular location">
    <subcellularLocation>
        <location evidence="1">Secreted</location>
    </subcellularLocation>
</comment>
<evidence type="ECO:0000256" key="2">
    <source>
        <dbReference type="ARBA" id="ARBA00022525"/>
    </source>
</evidence>
<dbReference type="PROSITE" id="PS51820">
    <property type="entry name" value="PA14"/>
    <property type="match status" value="1"/>
</dbReference>
<evidence type="ECO:0000313" key="6">
    <source>
        <dbReference type="EMBL" id="PNF79148.1"/>
    </source>
</evidence>
<dbReference type="AlphaFoldDB" id="A0A2N8RXP4"/>
<dbReference type="Pfam" id="PF13519">
    <property type="entry name" value="VWA_2"/>
    <property type="match status" value="1"/>
</dbReference>